<evidence type="ECO:0000313" key="4">
    <source>
        <dbReference type="Proteomes" id="UP001484097"/>
    </source>
</evidence>
<evidence type="ECO:0000256" key="2">
    <source>
        <dbReference type="SAM" id="Phobius"/>
    </source>
</evidence>
<accession>A0ABV0IFL2</accession>
<dbReference type="RefSeq" id="WP_347919266.1">
    <property type="nucleotide sequence ID" value="NZ_JBDXMX010000002.1"/>
</dbReference>
<feature type="compositionally biased region" description="Low complexity" evidence="1">
    <location>
        <begin position="216"/>
        <end position="227"/>
    </location>
</feature>
<evidence type="ECO:0000313" key="3">
    <source>
        <dbReference type="EMBL" id="MEO9246934.1"/>
    </source>
</evidence>
<proteinExistence type="predicted"/>
<comment type="caution">
    <text evidence="3">The sequence shown here is derived from an EMBL/GenBank/DDBJ whole genome shotgun (WGS) entry which is preliminary data.</text>
</comment>
<feature type="compositionally biased region" description="Pro residues" evidence="1">
    <location>
        <begin position="205"/>
        <end position="215"/>
    </location>
</feature>
<keyword evidence="4" id="KW-1185">Reference proteome</keyword>
<name>A0ABV0IFL2_9MICC</name>
<keyword evidence="2" id="KW-0812">Transmembrane</keyword>
<dbReference type="Proteomes" id="UP001484097">
    <property type="component" value="Unassembled WGS sequence"/>
</dbReference>
<dbReference type="EMBL" id="JBDXMX010000002">
    <property type="protein sequence ID" value="MEO9246934.1"/>
    <property type="molecule type" value="Genomic_DNA"/>
</dbReference>
<evidence type="ECO:0000256" key="1">
    <source>
        <dbReference type="SAM" id="MobiDB-lite"/>
    </source>
</evidence>
<feature type="compositionally biased region" description="Low complexity" evidence="1">
    <location>
        <begin position="234"/>
        <end position="258"/>
    </location>
</feature>
<gene>
    <name evidence="3" type="ORF">ABDK96_04505</name>
</gene>
<feature type="transmembrane region" description="Helical" evidence="2">
    <location>
        <begin position="175"/>
        <end position="195"/>
    </location>
</feature>
<sequence length="280" mass="28243">MSKKTTVPSIEDRFNAGIDQAAHWAAPKVEAALAWAERGLGEGKAQGKMAGERASHQVAETVEKLSPQVKAGLAQANSVWSDAVGKVSPALEGARSRVEGEYVPAASARLADVAGRATKAAHGAKVSPAVENALINITGDKKAVKKLRKATEEYAKAAQKQLKKQAKKGNKGGKGWLIAGIVVATGAAAVAVWQLTKPVEDPWKTPAPAPLPKQPAPATGTTAATGTDPDLAESAPSVPAAPAAAAGAAAPSVAAGSATVDSVDGAEERVEGIPAPKSAE</sequence>
<keyword evidence="2" id="KW-1133">Transmembrane helix</keyword>
<organism evidence="3 4">
    <name type="scientific">Citricoccus nitrophenolicus</name>
    <dbReference type="NCBI Taxonomy" id="863575"/>
    <lineage>
        <taxon>Bacteria</taxon>
        <taxon>Bacillati</taxon>
        <taxon>Actinomycetota</taxon>
        <taxon>Actinomycetes</taxon>
        <taxon>Micrococcales</taxon>
        <taxon>Micrococcaceae</taxon>
        <taxon>Citricoccus</taxon>
    </lineage>
</organism>
<feature type="region of interest" description="Disordered" evidence="1">
    <location>
        <begin position="201"/>
        <end position="280"/>
    </location>
</feature>
<protein>
    <submittedName>
        <fullName evidence="3">Uncharacterized protein</fullName>
    </submittedName>
</protein>
<keyword evidence="2" id="KW-0472">Membrane</keyword>
<reference evidence="3 4" key="1">
    <citation type="submission" date="2024-05" db="EMBL/GenBank/DDBJ databases">
        <authorList>
            <person name="Yi C."/>
        </authorList>
    </citation>
    <scope>NUCLEOTIDE SEQUENCE [LARGE SCALE GENOMIC DNA]</scope>
    <source>
        <strain evidence="3 4">XS13</strain>
    </source>
</reference>